<accession>A0ABP8ZMB7</accession>
<evidence type="ECO:0008006" key="3">
    <source>
        <dbReference type="Google" id="ProtNLM"/>
    </source>
</evidence>
<dbReference type="EMBL" id="BAABIP010000007">
    <property type="protein sequence ID" value="GAA4760368.1"/>
    <property type="molecule type" value="Genomic_DNA"/>
</dbReference>
<name>A0ABP8ZMB7_9FLAO</name>
<protein>
    <recommendedName>
        <fullName evidence="3">Lipocalin-like domain-containing protein</fullName>
    </recommendedName>
</protein>
<sequence>MAENPEKKIEGVWKESVWEYEKVDKNDTVSKDFKNLSNYVKEIASQNLVIHKTEKWIFKSNKKLILKGKDTTKELTWNIKGRGNILELKYNDNTLEHYTLTEISNDRLVLNFNTNTDIRGIVRLTFEKLNKNA</sequence>
<comment type="caution">
    <text evidence="1">The sequence shown here is derived from an EMBL/GenBank/DDBJ whole genome shotgun (WGS) entry which is preliminary data.</text>
</comment>
<evidence type="ECO:0000313" key="2">
    <source>
        <dbReference type="Proteomes" id="UP001500141"/>
    </source>
</evidence>
<dbReference type="Proteomes" id="UP001500141">
    <property type="component" value="Unassembled WGS sequence"/>
</dbReference>
<gene>
    <name evidence="1" type="ORF">GCM10023230_06570</name>
</gene>
<organism evidence="1 2">
    <name type="scientific">Flavobacterium hankyongi</name>
    <dbReference type="NCBI Taxonomy" id="1176532"/>
    <lineage>
        <taxon>Bacteria</taxon>
        <taxon>Pseudomonadati</taxon>
        <taxon>Bacteroidota</taxon>
        <taxon>Flavobacteriia</taxon>
        <taxon>Flavobacteriales</taxon>
        <taxon>Flavobacteriaceae</taxon>
        <taxon>Flavobacterium</taxon>
    </lineage>
</organism>
<evidence type="ECO:0000313" key="1">
    <source>
        <dbReference type="EMBL" id="GAA4760368.1"/>
    </source>
</evidence>
<proteinExistence type="predicted"/>
<reference evidence="2" key="1">
    <citation type="journal article" date="2019" name="Int. J. Syst. Evol. Microbiol.">
        <title>The Global Catalogue of Microorganisms (GCM) 10K type strain sequencing project: providing services to taxonomists for standard genome sequencing and annotation.</title>
        <authorList>
            <consortium name="The Broad Institute Genomics Platform"/>
            <consortium name="The Broad Institute Genome Sequencing Center for Infectious Disease"/>
            <person name="Wu L."/>
            <person name="Ma J."/>
        </authorList>
    </citation>
    <scope>NUCLEOTIDE SEQUENCE [LARGE SCALE GENOMIC DNA]</scope>
    <source>
        <strain evidence="2">JCM 18198</strain>
    </source>
</reference>
<keyword evidence="2" id="KW-1185">Reference proteome</keyword>